<dbReference type="Proteomes" id="UP001433508">
    <property type="component" value="Unassembled WGS sequence"/>
</dbReference>
<organism evidence="1 2">
    <name type="scientific">Lipomyces kononenkoae</name>
    <name type="common">Yeast</name>
    <dbReference type="NCBI Taxonomy" id="34357"/>
    <lineage>
        <taxon>Eukaryota</taxon>
        <taxon>Fungi</taxon>
        <taxon>Dikarya</taxon>
        <taxon>Ascomycota</taxon>
        <taxon>Saccharomycotina</taxon>
        <taxon>Lipomycetes</taxon>
        <taxon>Lipomycetales</taxon>
        <taxon>Lipomycetaceae</taxon>
        <taxon>Lipomyces</taxon>
    </lineage>
</organism>
<evidence type="ECO:0000313" key="2">
    <source>
        <dbReference type="Proteomes" id="UP001433508"/>
    </source>
</evidence>
<name>A0ACC3T9H6_LIPKO</name>
<gene>
    <name evidence="1" type="ORF">V1525DRAFT_395400</name>
</gene>
<protein>
    <submittedName>
        <fullName evidence="1">Derlin</fullName>
    </submittedName>
</protein>
<proteinExistence type="predicted"/>
<reference evidence="2" key="1">
    <citation type="journal article" date="2024" name="Front. Bioeng. Biotechnol.">
        <title>Genome-scale model development and genomic sequencing of the oleaginous clade Lipomyces.</title>
        <authorList>
            <person name="Czajka J.J."/>
            <person name="Han Y."/>
            <person name="Kim J."/>
            <person name="Mondo S.J."/>
            <person name="Hofstad B.A."/>
            <person name="Robles A."/>
            <person name="Haridas S."/>
            <person name="Riley R."/>
            <person name="LaButti K."/>
            <person name="Pangilinan J."/>
            <person name="Andreopoulos W."/>
            <person name="Lipzen A."/>
            <person name="Yan J."/>
            <person name="Wang M."/>
            <person name="Ng V."/>
            <person name="Grigoriev I.V."/>
            <person name="Spatafora J.W."/>
            <person name="Magnuson J.K."/>
            <person name="Baker S.E."/>
            <person name="Pomraning K.R."/>
        </authorList>
    </citation>
    <scope>NUCLEOTIDE SEQUENCE [LARGE SCALE GENOMIC DNA]</scope>
    <source>
        <strain evidence="2">CBS 7786</strain>
    </source>
</reference>
<dbReference type="EMBL" id="MU971339">
    <property type="protein sequence ID" value="KAK9240588.1"/>
    <property type="molecule type" value="Genomic_DNA"/>
</dbReference>
<sequence length="219" mass="26163">MDAIPFEAWFFEVPPVTRYWTTAAVVTSVLVQCEVLTPYQLFFSFRTVSETHQFWRILTTFLYFGPLSLDFIFHIFFMSRYSRMLEDSFFRNKTLDFLWLLFYSSFSLLLLSPLVSLPFLGSPLSFSLVYIWARRNPSIRLSFLGLFVFSAPYLPWVLFGFSLILNNALPRGDLLGIAVGHVYFFFEDIFPRLYGYRPLAPPWRWQIWRRRRRHHESVQ</sequence>
<accession>A0ACC3T9H6</accession>
<keyword evidence="2" id="KW-1185">Reference proteome</keyword>
<comment type="caution">
    <text evidence="1">The sequence shown here is derived from an EMBL/GenBank/DDBJ whole genome shotgun (WGS) entry which is preliminary data.</text>
</comment>
<evidence type="ECO:0000313" key="1">
    <source>
        <dbReference type="EMBL" id="KAK9240588.1"/>
    </source>
</evidence>